<dbReference type="RefSeq" id="WP_353863128.1">
    <property type="nucleotide sequence ID" value="NZ_CP088295.1"/>
</dbReference>
<sequence>MRRTSILGIVAAALVAAGCGSEPQRPPDVGTPGPPGPLLPLTFGSLGVSLEIPGEWKLEQGPAEGPLLAKITSGRATIALWRYPRTEPLPTTRSDLEATRDSLVAAVKTRDPEYSVTSTRILRNGSRRGVELIGTGSNSGFPRRARSVHLFAGGAEVVLDQYATPEQFATVDGDVFRDVARSLRVRQPSA</sequence>
<protein>
    <recommendedName>
        <fullName evidence="3">Lipoprotein</fullName>
    </recommendedName>
</protein>
<keyword evidence="2" id="KW-1185">Reference proteome</keyword>
<dbReference type="Proteomes" id="UP001058860">
    <property type="component" value="Chromosome"/>
</dbReference>
<evidence type="ECO:0000313" key="2">
    <source>
        <dbReference type="Proteomes" id="UP001058860"/>
    </source>
</evidence>
<dbReference type="PROSITE" id="PS51257">
    <property type="entry name" value="PROKAR_LIPOPROTEIN"/>
    <property type="match status" value="1"/>
</dbReference>
<proteinExistence type="predicted"/>
<evidence type="ECO:0008006" key="3">
    <source>
        <dbReference type="Google" id="ProtNLM"/>
    </source>
</evidence>
<gene>
    <name evidence="1" type="ORF">LRS13_18200</name>
</gene>
<organism evidence="1 2">
    <name type="scientific">Svornostia abyssi</name>
    <dbReference type="NCBI Taxonomy" id="2898438"/>
    <lineage>
        <taxon>Bacteria</taxon>
        <taxon>Bacillati</taxon>
        <taxon>Actinomycetota</taxon>
        <taxon>Thermoleophilia</taxon>
        <taxon>Solirubrobacterales</taxon>
        <taxon>Baekduiaceae</taxon>
        <taxon>Svornostia</taxon>
    </lineage>
</organism>
<dbReference type="EMBL" id="CP088295">
    <property type="protein sequence ID" value="UUY02605.1"/>
    <property type="molecule type" value="Genomic_DNA"/>
</dbReference>
<reference evidence="2" key="1">
    <citation type="submission" date="2021-11" db="EMBL/GenBank/DDBJ databases">
        <title>Cultivation dependent microbiological survey of springs from the worlds oldest radium mine currently devoted to the extraction of radon-saturated water.</title>
        <authorList>
            <person name="Kapinusova G."/>
            <person name="Smrhova T."/>
            <person name="Strejcek M."/>
            <person name="Suman J."/>
            <person name="Jani K."/>
            <person name="Pajer P."/>
            <person name="Uhlik O."/>
        </authorList>
    </citation>
    <scope>NUCLEOTIDE SEQUENCE [LARGE SCALE GENOMIC DNA]</scope>
    <source>
        <strain evidence="2">J379</strain>
    </source>
</reference>
<evidence type="ECO:0000313" key="1">
    <source>
        <dbReference type="EMBL" id="UUY02605.1"/>
    </source>
</evidence>
<name>A0ABY5PDM1_9ACTN</name>
<accession>A0ABY5PDM1</accession>